<dbReference type="SUPFAM" id="SSF53850">
    <property type="entry name" value="Periplasmic binding protein-like II"/>
    <property type="match status" value="1"/>
</dbReference>
<dbReference type="Proteomes" id="UP000033187">
    <property type="component" value="Chromosome 1"/>
</dbReference>
<dbReference type="Pfam" id="PF03466">
    <property type="entry name" value="LysR_substrate"/>
    <property type="match status" value="1"/>
</dbReference>
<dbReference type="OrthoDB" id="9775392at2"/>
<evidence type="ECO:0000256" key="4">
    <source>
        <dbReference type="ARBA" id="ARBA00023163"/>
    </source>
</evidence>
<dbReference type="InterPro" id="IPR000847">
    <property type="entry name" value="LysR_HTH_N"/>
</dbReference>
<dbReference type="KEGG" id="fil:BN1229_v1_3151"/>
<dbReference type="PROSITE" id="PS50931">
    <property type="entry name" value="HTH_LYSR"/>
    <property type="match status" value="1"/>
</dbReference>
<sequence>MIEKLELLLHLARERHFGRAAQSAGVTQPTLSSAVKSLEDQFGVLLVERGSRFQGFTPEGQRILTWARQLSGDARAMRQEIEALRRNLSGELRVGVIPTALPIMTRLTLPFRERCRDVRLRITSMASVEILATLDNLEIDVGISYLDSEPLGRFKGMHLYEERYALLTAPDGPFADRDSVGWLEAGSLPLCQLSSDMQNRRLIERHLRDAGANPTCTLESNSMLILYAHVRTGEWASIIPVCFAEEMARPGRLRAIPIVEPTITHSIGLILPNRETHTPNVSKFLRVAERVFARADELHPA</sequence>
<dbReference type="InterPro" id="IPR036388">
    <property type="entry name" value="WH-like_DNA-bd_sf"/>
</dbReference>
<dbReference type="PRINTS" id="PR00039">
    <property type="entry name" value="HTHLYSR"/>
</dbReference>
<evidence type="ECO:0000259" key="5">
    <source>
        <dbReference type="PROSITE" id="PS50931"/>
    </source>
</evidence>
<dbReference type="RefSeq" id="WP_046479007.1">
    <property type="nucleotide sequence ID" value="NZ_LN829118.1"/>
</dbReference>
<dbReference type="FunFam" id="1.10.10.10:FF:000001">
    <property type="entry name" value="LysR family transcriptional regulator"/>
    <property type="match status" value="1"/>
</dbReference>
<evidence type="ECO:0000313" key="6">
    <source>
        <dbReference type="EMBL" id="CPR20800.1"/>
    </source>
</evidence>
<dbReference type="CDD" id="cd05466">
    <property type="entry name" value="PBP2_LTTR_substrate"/>
    <property type="match status" value="1"/>
</dbReference>
<dbReference type="GO" id="GO:0003677">
    <property type="term" value="F:DNA binding"/>
    <property type="evidence" value="ECO:0007669"/>
    <property type="project" value="UniProtKB-KW"/>
</dbReference>
<organism evidence="6 7">
    <name type="scientific">Candidatus Filomicrobium marinum</name>
    <dbReference type="NCBI Taxonomy" id="1608628"/>
    <lineage>
        <taxon>Bacteria</taxon>
        <taxon>Pseudomonadati</taxon>
        <taxon>Pseudomonadota</taxon>
        <taxon>Alphaproteobacteria</taxon>
        <taxon>Hyphomicrobiales</taxon>
        <taxon>Hyphomicrobiaceae</taxon>
        <taxon>Filomicrobium</taxon>
    </lineage>
</organism>
<evidence type="ECO:0000256" key="1">
    <source>
        <dbReference type="ARBA" id="ARBA00009437"/>
    </source>
</evidence>
<keyword evidence="7" id="KW-1185">Reference proteome</keyword>
<protein>
    <submittedName>
        <fullName evidence="6">LysR family transcriptional regulator</fullName>
    </submittedName>
</protein>
<evidence type="ECO:0000256" key="2">
    <source>
        <dbReference type="ARBA" id="ARBA00023015"/>
    </source>
</evidence>
<dbReference type="InterPro" id="IPR036390">
    <property type="entry name" value="WH_DNA-bd_sf"/>
</dbReference>
<dbReference type="Gene3D" id="1.10.10.10">
    <property type="entry name" value="Winged helix-like DNA-binding domain superfamily/Winged helix DNA-binding domain"/>
    <property type="match status" value="1"/>
</dbReference>
<proteinExistence type="inferred from homology"/>
<accession>A0A0D6JH90</accession>
<dbReference type="KEGG" id="fiy:BN1229_v1_2771"/>
<dbReference type="GO" id="GO:0005829">
    <property type="term" value="C:cytosol"/>
    <property type="evidence" value="ECO:0007669"/>
    <property type="project" value="TreeGrafter"/>
</dbReference>
<dbReference type="Pfam" id="PF00126">
    <property type="entry name" value="HTH_1"/>
    <property type="match status" value="1"/>
</dbReference>
<feature type="domain" description="HTH lysR-type" evidence="5">
    <location>
        <begin position="1"/>
        <end position="57"/>
    </location>
</feature>
<dbReference type="GO" id="GO:0003700">
    <property type="term" value="F:DNA-binding transcription factor activity"/>
    <property type="evidence" value="ECO:0007669"/>
    <property type="project" value="InterPro"/>
</dbReference>
<name>A0A0D6JH90_9HYPH</name>
<evidence type="ECO:0000256" key="3">
    <source>
        <dbReference type="ARBA" id="ARBA00023125"/>
    </source>
</evidence>
<dbReference type="InterPro" id="IPR050950">
    <property type="entry name" value="HTH-type_LysR_regulators"/>
</dbReference>
<comment type="similarity">
    <text evidence="1">Belongs to the LysR transcriptional regulatory family.</text>
</comment>
<keyword evidence="2" id="KW-0805">Transcription regulation</keyword>
<dbReference type="PANTHER" id="PTHR30419:SF31">
    <property type="entry name" value="BLR3139 PROTEIN"/>
    <property type="match status" value="1"/>
</dbReference>
<keyword evidence="4" id="KW-0804">Transcription</keyword>
<reference evidence="7" key="1">
    <citation type="submission" date="2015-02" db="EMBL/GenBank/DDBJ databases">
        <authorList>
            <person name="Chooi Y.-H."/>
        </authorList>
    </citation>
    <scope>NUCLEOTIDE SEQUENCE [LARGE SCALE GENOMIC DNA]</scope>
    <source>
        <strain evidence="7">strain Y</strain>
    </source>
</reference>
<dbReference type="SUPFAM" id="SSF46785">
    <property type="entry name" value="Winged helix' DNA-binding domain"/>
    <property type="match status" value="1"/>
</dbReference>
<dbReference type="EMBL" id="LN829119">
    <property type="protein sequence ID" value="CPR20800.1"/>
    <property type="molecule type" value="Genomic_DNA"/>
</dbReference>
<keyword evidence="3" id="KW-0238">DNA-binding</keyword>
<dbReference type="PANTHER" id="PTHR30419">
    <property type="entry name" value="HTH-TYPE TRANSCRIPTIONAL REGULATOR YBHD"/>
    <property type="match status" value="1"/>
</dbReference>
<dbReference type="AlphaFoldDB" id="A0A0D6JH90"/>
<dbReference type="InterPro" id="IPR005119">
    <property type="entry name" value="LysR_subst-bd"/>
</dbReference>
<evidence type="ECO:0000313" key="7">
    <source>
        <dbReference type="Proteomes" id="UP000033187"/>
    </source>
</evidence>
<dbReference type="Gene3D" id="3.40.190.290">
    <property type="match status" value="1"/>
</dbReference>
<gene>
    <name evidence="6" type="ORF">YBN1229_v1_2771</name>
</gene>